<organism evidence="2">
    <name type="scientific">Phytophthora nicotianae</name>
    <name type="common">Potato buckeye rot agent</name>
    <name type="synonym">Phytophthora parasitica</name>
    <dbReference type="NCBI Taxonomy" id="4792"/>
    <lineage>
        <taxon>Eukaryota</taxon>
        <taxon>Sar</taxon>
        <taxon>Stramenopiles</taxon>
        <taxon>Oomycota</taxon>
        <taxon>Peronosporomycetes</taxon>
        <taxon>Peronosporales</taxon>
        <taxon>Peronosporaceae</taxon>
        <taxon>Phytophthora</taxon>
    </lineage>
</organism>
<dbReference type="Proteomes" id="UP000054423">
    <property type="component" value="Unassembled WGS sequence"/>
</dbReference>
<accession>W2LXE8</accession>
<evidence type="ECO:0000256" key="1">
    <source>
        <dbReference type="SAM" id="MobiDB-lite"/>
    </source>
</evidence>
<dbReference type="EMBL" id="KI677760">
    <property type="protein sequence ID" value="ETM01291.1"/>
    <property type="molecule type" value="Genomic_DNA"/>
</dbReference>
<evidence type="ECO:0000313" key="2">
    <source>
        <dbReference type="EMBL" id="ETM01291.1"/>
    </source>
</evidence>
<feature type="region of interest" description="Disordered" evidence="1">
    <location>
        <begin position="1"/>
        <end position="75"/>
    </location>
</feature>
<protein>
    <submittedName>
        <fullName evidence="2">Uncharacterized protein</fullName>
    </submittedName>
</protein>
<proteinExistence type="predicted"/>
<name>W2LXE8_PHYNI</name>
<dbReference type="AlphaFoldDB" id="W2LXE8"/>
<feature type="non-terminal residue" evidence="2">
    <location>
        <position position="1"/>
    </location>
</feature>
<dbReference type="VEuPathDB" id="FungiDB:PPTG_07137"/>
<gene>
    <name evidence="2" type="ORF">L917_02105</name>
</gene>
<reference evidence="2" key="1">
    <citation type="submission" date="2013-11" db="EMBL/GenBank/DDBJ databases">
        <title>The Genome Sequence of Phytophthora parasitica CHvinca01.</title>
        <authorList>
            <consortium name="The Broad Institute Genomics Platform"/>
            <person name="Russ C."/>
            <person name="Tyler B."/>
            <person name="Panabieres F."/>
            <person name="Shan W."/>
            <person name="Tripathy S."/>
            <person name="Grunwald N."/>
            <person name="Machado M."/>
            <person name="Johnson C.S."/>
            <person name="Arredondo F."/>
            <person name="Hong C."/>
            <person name="Coffey M."/>
            <person name="Young S.K."/>
            <person name="Zeng Q."/>
            <person name="Gargeya S."/>
            <person name="Fitzgerald M."/>
            <person name="Abouelleil A."/>
            <person name="Alvarado L."/>
            <person name="Chapman S.B."/>
            <person name="Gainer-Dewar J."/>
            <person name="Goldberg J."/>
            <person name="Griggs A."/>
            <person name="Gujja S."/>
            <person name="Hansen M."/>
            <person name="Howarth C."/>
            <person name="Imamovic A."/>
            <person name="Ireland A."/>
            <person name="Larimer J."/>
            <person name="McCowan C."/>
            <person name="Murphy C."/>
            <person name="Pearson M."/>
            <person name="Poon T.W."/>
            <person name="Priest M."/>
            <person name="Roberts A."/>
            <person name="Saif S."/>
            <person name="Shea T."/>
            <person name="Sykes S."/>
            <person name="Wortman J."/>
            <person name="Nusbaum C."/>
            <person name="Birren B."/>
        </authorList>
    </citation>
    <scope>NUCLEOTIDE SEQUENCE [LARGE SCALE GENOMIC DNA]</scope>
    <source>
        <strain evidence="2">CHvinca01</strain>
    </source>
</reference>
<sequence length="75" mass="7867">LKRKVRGGRLGGSARGTSAIPPPSASGLFDGDSDEETEPVGGLNRLRRSTDSGDWHPYALPPVPAKHPANGRANH</sequence>